<sequence>MRKILPLLLVLLAVIIKAQQYPLVVYNFSPVAVTKMKIKVTDPTTWTQDCHPIVSGETAGPMLPGTTVTYDLLNTSATKTPPINQWDAMSHYIGIPDAIYNVNAGATLPSALTSIINWQSIIIEFANGETIDLGRGCVQPGTPTFNSGPTPSGRTAATNTLLSPAQQIVTIF</sequence>
<gene>
    <name evidence="1" type="ORF">ACM46_18700</name>
</gene>
<keyword evidence="2" id="KW-1185">Reference proteome</keyword>
<dbReference type="AlphaFoldDB" id="A0A0J7I2R3"/>
<comment type="caution">
    <text evidence="1">The sequence shown here is derived from an EMBL/GenBank/DDBJ whole genome shotgun (WGS) entry which is preliminary data.</text>
</comment>
<dbReference type="EMBL" id="LFND01000006">
    <property type="protein sequence ID" value="KMQ60244.1"/>
    <property type="molecule type" value="Genomic_DNA"/>
</dbReference>
<evidence type="ECO:0000313" key="1">
    <source>
        <dbReference type="EMBL" id="KMQ60244.1"/>
    </source>
</evidence>
<reference evidence="1 2" key="1">
    <citation type="journal article" date="2013" name="Int. J. Syst. Evol. Microbiol.">
        <title>Chryseobacterium angstadtii sp. nov., isolated from a newt tank.</title>
        <authorList>
            <person name="Kirk K.E."/>
            <person name="Hoffman J.A."/>
            <person name="Smith K.A."/>
            <person name="Strahan B.L."/>
            <person name="Failor K.C."/>
            <person name="Krebs J.E."/>
            <person name="Gale A.N."/>
            <person name="Do T.D."/>
            <person name="Sontag T.C."/>
            <person name="Batties A.M."/>
            <person name="Mistiszyn K."/>
            <person name="Newman J.D."/>
        </authorList>
    </citation>
    <scope>NUCLEOTIDE SEQUENCE [LARGE SCALE GENOMIC DNA]</scope>
    <source>
        <strain evidence="1 2">KM</strain>
    </source>
</reference>
<name>A0A0J7I2R3_9FLAO</name>
<protein>
    <submittedName>
        <fullName evidence="1">Uncharacterized protein</fullName>
    </submittedName>
</protein>
<dbReference type="PATRIC" id="fig|558151.6.peg.3943"/>
<dbReference type="Proteomes" id="UP000036261">
    <property type="component" value="Unassembled WGS sequence"/>
</dbReference>
<organism evidence="1 2">
    <name type="scientific">Chryseobacterium angstadtii</name>
    <dbReference type="NCBI Taxonomy" id="558151"/>
    <lineage>
        <taxon>Bacteria</taxon>
        <taxon>Pseudomonadati</taxon>
        <taxon>Bacteroidota</taxon>
        <taxon>Flavobacteriia</taxon>
        <taxon>Flavobacteriales</taxon>
        <taxon>Weeksellaceae</taxon>
        <taxon>Chryseobacterium group</taxon>
        <taxon>Chryseobacterium</taxon>
    </lineage>
</organism>
<proteinExistence type="predicted"/>
<accession>A0A0J7I2R3</accession>
<evidence type="ECO:0000313" key="2">
    <source>
        <dbReference type="Proteomes" id="UP000036261"/>
    </source>
</evidence>